<dbReference type="InterPro" id="IPR018996">
    <property type="entry name" value="Man1/Src1-like_C"/>
</dbReference>
<dbReference type="PANTHER" id="PTHR13428:SF8">
    <property type="entry name" value="LEM DOMAIN-CONTAINING PROTEIN 2"/>
    <property type="match status" value="1"/>
</dbReference>
<evidence type="ECO:0000256" key="5">
    <source>
        <dbReference type="ARBA" id="ARBA00023136"/>
    </source>
</evidence>
<evidence type="ECO:0000256" key="3">
    <source>
        <dbReference type="ARBA" id="ARBA00022692"/>
    </source>
</evidence>
<evidence type="ECO:0000256" key="6">
    <source>
        <dbReference type="ARBA" id="ARBA00023242"/>
    </source>
</evidence>
<dbReference type="PROSITE" id="PS50954">
    <property type="entry name" value="LEM"/>
    <property type="match status" value="1"/>
</dbReference>
<organism evidence="10 11">
    <name type="scientific">Polyodon spathula</name>
    <name type="common">North American paddlefish</name>
    <name type="synonym">Squalus spathula</name>
    <dbReference type="NCBI Taxonomy" id="7913"/>
    <lineage>
        <taxon>Eukaryota</taxon>
        <taxon>Metazoa</taxon>
        <taxon>Chordata</taxon>
        <taxon>Craniata</taxon>
        <taxon>Vertebrata</taxon>
        <taxon>Euteleostomi</taxon>
        <taxon>Actinopterygii</taxon>
        <taxon>Chondrostei</taxon>
        <taxon>Acipenseriformes</taxon>
        <taxon>Polyodontidae</taxon>
        <taxon>Polyodon</taxon>
    </lineage>
</organism>
<feature type="non-terminal residue" evidence="10">
    <location>
        <position position="1"/>
    </location>
</feature>
<sequence>MRNEQPGSAQTTVSTVLLSPRQFHKYGAALGGEILNKMLEEGGKGPRFNLPFPTWRQCAPTLIPRNVRPRFPIMASALPDDELRRELKSFGFCPGPISDSTRKLYLNKLKKLASENYSKSRFARTQRPHKHVLSSQQHQTQHRHDSLRLRENSASPSHRYRTSSFNQQDSDESDDYEAYLHCARPADNVNFTSYTKEDLQKRCDSTVKQNVFLDRQLSLALLTCTLVLSAVIIWLVYVKTVGLGQNKDVENNLKMLPVDCKGKTDTYCRAEEHKVHMQLLSELYSFLAKVAGDFECGNPSDLKSKCISVDDAKSYLAILNGGYTDRFEAALQMIVQSKRDLGIRVVEPGSAPGAVRCLESSQPQMGFMCRFSRAVFSVMSRMFIFVLALGVLWGVLILLRYRWRRLQEEEQAMYELVKRIIGEVRDHYKDWDQGLEPIPYVPIPHVRDSLIPPQNRQRRMRRIWDRAVEFLSSNESRIRTETHRIAGEDFLVWRWTQPVELSDSS</sequence>
<dbReference type="InterPro" id="IPR041885">
    <property type="entry name" value="MAN1_winged_helix_dom"/>
</dbReference>
<reference evidence="10" key="1">
    <citation type="journal article" date="2021" name="Cell">
        <title>Tracing the genetic footprints of vertebrate landing in non-teleost ray-finned fishes.</title>
        <authorList>
            <person name="Bi X."/>
            <person name="Wang K."/>
            <person name="Yang L."/>
            <person name="Pan H."/>
            <person name="Jiang H."/>
            <person name="Wei Q."/>
            <person name="Fang M."/>
            <person name="Yu H."/>
            <person name="Zhu C."/>
            <person name="Cai Y."/>
            <person name="He Y."/>
            <person name="Gan X."/>
            <person name="Zeng H."/>
            <person name="Yu D."/>
            <person name="Zhu Y."/>
            <person name="Jiang H."/>
            <person name="Qiu Q."/>
            <person name="Yang H."/>
            <person name="Zhang Y.E."/>
            <person name="Wang W."/>
            <person name="Zhu M."/>
            <person name="He S."/>
            <person name="Zhang G."/>
        </authorList>
    </citation>
    <scope>NUCLEOTIDE SEQUENCE</scope>
    <source>
        <strain evidence="10">Pddl_001</strain>
    </source>
</reference>
<gene>
    <name evidence="10" type="primary">Lemd2_1</name>
    <name evidence="10" type="ORF">GTO93_0020436</name>
</gene>
<keyword evidence="5 8" id="KW-0472">Membrane</keyword>
<dbReference type="Gene3D" id="1.10.10.1180">
    <property type="entry name" value="MAN1, winged-helix domain"/>
    <property type="match status" value="1"/>
</dbReference>
<proteinExistence type="predicted"/>
<feature type="compositionally biased region" description="Basic residues" evidence="7">
    <location>
        <begin position="121"/>
        <end position="132"/>
    </location>
</feature>
<feature type="compositionally biased region" description="Basic and acidic residues" evidence="7">
    <location>
        <begin position="142"/>
        <end position="151"/>
    </location>
</feature>
<keyword evidence="3 8" id="KW-0812">Transmembrane</keyword>
<feature type="transmembrane region" description="Helical" evidence="8">
    <location>
        <begin position="217"/>
        <end position="237"/>
    </location>
</feature>
<dbReference type="PANTHER" id="PTHR13428">
    <property type="entry name" value="INNER NUCLEAR MEMBRANE PROTEIN MAN1 LEM DOMAIN CONTAINING PROTEIN"/>
    <property type="match status" value="1"/>
</dbReference>
<dbReference type="EMBL" id="JAAWVQ010112349">
    <property type="protein sequence ID" value="MBN3281884.1"/>
    <property type="molecule type" value="Genomic_DNA"/>
</dbReference>
<dbReference type="SMART" id="SM00540">
    <property type="entry name" value="LEM"/>
    <property type="match status" value="1"/>
</dbReference>
<evidence type="ECO:0000256" key="4">
    <source>
        <dbReference type="ARBA" id="ARBA00022989"/>
    </source>
</evidence>
<feature type="region of interest" description="Disordered" evidence="7">
    <location>
        <begin position="117"/>
        <end position="172"/>
    </location>
</feature>
<feature type="compositionally biased region" description="Polar residues" evidence="7">
    <location>
        <begin position="152"/>
        <end position="168"/>
    </location>
</feature>
<feature type="transmembrane region" description="Helical" evidence="8">
    <location>
        <begin position="378"/>
        <end position="399"/>
    </location>
</feature>
<keyword evidence="11" id="KW-1185">Reference proteome</keyword>
<dbReference type="Pfam" id="PF09402">
    <property type="entry name" value="MSC"/>
    <property type="match status" value="1"/>
</dbReference>
<comment type="caution">
    <text evidence="10">The sequence shown here is derived from an EMBL/GenBank/DDBJ whole genome shotgun (WGS) entry which is preliminary data.</text>
</comment>
<evidence type="ECO:0000256" key="8">
    <source>
        <dbReference type="SAM" id="Phobius"/>
    </source>
</evidence>
<evidence type="ECO:0000259" key="9">
    <source>
        <dbReference type="PROSITE" id="PS50954"/>
    </source>
</evidence>
<accession>A0ABS2Y6Q6</accession>
<dbReference type="InterPro" id="IPR011015">
    <property type="entry name" value="LEM/LEM-like_dom_sf"/>
</dbReference>
<comment type="subcellular location">
    <subcellularLocation>
        <location evidence="1">Nucleus inner membrane</location>
        <topology evidence="1">Multi-pass membrane protein</topology>
    </subcellularLocation>
</comment>
<evidence type="ECO:0000256" key="2">
    <source>
        <dbReference type="ARBA" id="ARBA00022553"/>
    </source>
</evidence>
<evidence type="ECO:0000313" key="11">
    <source>
        <dbReference type="Proteomes" id="UP001166093"/>
    </source>
</evidence>
<name>A0ABS2Y6Q6_POLSP</name>
<dbReference type="CDD" id="cd12934">
    <property type="entry name" value="LEM"/>
    <property type="match status" value="1"/>
</dbReference>
<dbReference type="Pfam" id="PF03020">
    <property type="entry name" value="LEM"/>
    <property type="match status" value="1"/>
</dbReference>
<keyword evidence="4 8" id="KW-1133">Transmembrane helix</keyword>
<dbReference type="Proteomes" id="UP001166093">
    <property type="component" value="Unassembled WGS sequence"/>
</dbReference>
<evidence type="ECO:0000313" key="10">
    <source>
        <dbReference type="EMBL" id="MBN3281884.1"/>
    </source>
</evidence>
<dbReference type="InterPro" id="IPR003887">
    <property type="entry name" value="LEM_dom"/>
</dbReference>
<dbReference type="SUPFAM" id="SSF63451">
    <property type="entry name" value="LEM domain"/>
    <property type="match status" value="1"/>
</dbReference>
<protein>
    <submittedName>
        <fullName evidence="10">LEMD2 protein</fullName>
    </submittedName>
</protein>
<dbReference type="Gene3D" id="1.10.720.40">
    <property type="match status" value="1"/>
</dbReference>
<feature type="domain" description="LEM" evidence="9">
    <location>
        <begin position="72"/>
        <end position="116"/>
    </location>
</feature>
<evidence type="ECO:0000256" key="1">
    <source>
        <dbReference type="ARBA" id="ARBA00004473"/>
    </source>
</evidence>
<dbReference type="InterPro" id="IPR052277">
    <property type="entry name" value="INM_ESCRT-Associated"/>
</dbReference>
<keyword evidence="6" id="KW-0539">Nucleus</keyword>
<evidence type="ECO:0000256" key="7">
    <source>
        <dbReference type="SAM" id="MobiDB-lite"/>
    </source>
</evidence>
<feature type="non-terminal residue" evidence="10">
    <location>
        <position position="505"/>
    </location>
</feature>
<keyword evidence="2" id="KW-0597">Phosphoprotein</keyword>